<organism evidence="1 2">
    <name type="scientific">Clostridium collagenovorans DSM 3089</name>
    <dbReference type="NCBI Taxonomy" id="1121306"/>
    <lineage>
        <taxon>Bacteria</taxon>
        <taxon>Bacillati</taxon>
        <taxon>Bacillota</taxon>
        <taxon>Clostridia</taxon>
        <taxon>Eubacteriales</taxon>
        <taxon>Clostridiaceae</taxon>
        <taxon>Clostridium</taxon>
    </lineage>
</organism>
<protein>
    <submittedName>
        <fullName evidence="1">Uncharacterized protein</fullName>
    </submittedName>
</protein>
<dbReference type="EMBL" id="FQXP01000007">
    <property type="protein sequence ID" value="SHH94817.1"/>
    <property type="molecule type" value="Genomic_DNA"/>
</dbReference>
<proteinExistence type="predicted"/>
<dbReference type="Proteomes" id="UP000184526">
    <property type="component" value="Unassembled WGS sequence"/>
</dbReference>
<sequence>MLKNYKEYTKLELADQQILLIYIKLIEGGEKVMDEINMNGVTPYYNGWICAGVCTAPCFLACAAGAATGPTALAVVSGSLYFANMLDH</sequence>
<evidence type="ECO:0000313" key="2">
    <source>
        <dbReference type="Proteomes" id="UP000184526"/>
    </source>
</evidence>
<name>A0A1M5X4U3_9CLOT</name>
<gene>
    <name evidence="1" type="ORF">SAMN02745196_02003</name>
</gene>
<dbReference type="AlphaFoldDB" id="A0A1M5X4U3"/>
<accession>A0A1M5X4U3</accession>
<reference evidence="1 2" key="1">
    <citation type="submission" date="2016-11" db="EMBL/GenBank/DDBJ databases">
        <authorList>
            <person name="Jaros S."/>
            <person name="Januszkiewicz K."/>
            <person name="Wedrychowicz H."/>
        </authorList>
    </citation>
    <scope>NUCLEOTIDE SEQUENCE [LARGE SCALE GENOMIC DNA]</scope>
    <source>
        <strain evidence="1 2">DSM 3089</strain>
    </source>
</reference>
<evidence type="ECO:0000313" key="1">
    <source>
        <dbReference type="EMBL" id="SHH94817.1"/>
    </source>
</evidence>
<keyword evidence="2" id="KW-1185">Reference proteome</keyword>